<evidence type="ECO:0000256" key="1">
    <source>
        <dbReference type="ARBA" id="ARBA00004123"/>
    </source>
</evidence>
<dbReference type="InterPro" id="IPR012340">
    <property type="entry name" value="NA-bd_OB-fold"/>
</dbReference>
<evidence type="ECO:0000256" key="7">
    <source>
        <dbReference type="ARBA" id="ARBA00061044"/>
    </source>
</evidence>
<dbReference type="EMBL" id="OZ035825">
    <property type="protein sequence ID" value="CAL1601679.1"/>
    <property type="molecule type" value="Genomic_DNA"/>
</dbReference>
<evidence type="ECO:0000256" key="8">
    <source>
        <dbReference type="ARBA" id="ARBA00068173"/>
    </source>
</evidence>
<evidence type="ECO:0000256" key="6">
    <source>
        <dbReference type="ARBA" id="ARBA00023242"/>
    </source>
</evidence>
<dbReference type="GO" id="GO:0010521">
    <property type="term" value="F:telomerase inhibitor activity"/>
    <property type="evidence" value="ECO:0007669"/>
    <property type="project" value="TreeGrafter"/>
</dbReference>
<dbReference type="GO" id="GO:0032211">
    <property type="term" value="P:negative regulation of telomere maintenance via telomerase"/>
    <property type="evidence" value="ECO:0007669"/>
    <property type="project" value="TreeGrafter"/>
</dbReference>
<dbReference type="InterPro" id="IPR029146">
    <property type="entry name" value="Ten1_animal_plant"/>
</dbReference>
<protein>
    <recommendedName>
        <fullName evidence="8">CST complex subunit TEN1</fullName>
    </recommendedName>
    <alternativeName>
        <fullName evidence="10">Protein telomeric pathways with STN1 homolog</fullName>
    </alternativeName>
    <alternativeName>
        <fullName evidence="9">Telomere length regulation protein TEN1 homolog</fullName>
    </alternativeName>
</protein>
<dbReference type="GO" id="GO:0042162">
    <property type="term" value="F:telomeric DNA binding"/>
    <property type="evidence" value="ECO:0007669"/>
    <property type="project" value="TreeGrafter"/>
</dbReference>
<dbReference type="AlphaFoldDB" id="A0AAV2LI47"/>
<evidence type="ECO:0000256" key="9">
    <source>
        <dbReference type="ARBA" id="ARBA00078215"/>
    </source>
</evidence>
<organism evidence="11 12">
    <name type="scientific">Knipowitschia caucasica</name>
    <name type="common">Caucasian dwarf goby</name>
    <name type="synonym">Pomatoschistus caucasicus</name>
    <dbReference type="NCBI Taxonomy" id="637954"/>
    <lineage>
        <taxon>Eukaryota</taxon>
        <taxon>Metazoa</taxon>
        <taxon>Chordata</taxon>
        <taxon>Craniata</taxon>
        <taxon>Vertebrata</taxon>
        <taxon>Euteleostomi</taxon>
        <taxon>Actinopterygii</taxon>
        <taxon>Neopterygii</taxon>
        <taxon>Teleostei</taxon>
        <taxon>Neoteleostei</taxon>
        <taxon>Acanthomorphata</taxon>
        <taxon>Gobiaria</taxon>
        <taxon>Gobiiformes</taxon>
        <taxon>Gobioidei</taxon>
        <taxon>Gobiidae</taxon>
        <taxon>Gobiinae</taxon>
        <taxon>Knipowitschia</taxon>
    </lineage>
</organism>
<dbReference type="Gene3D" id="2.40.50.140">
    <property type="entry name" value="Nucleic acid-binding proteins"/>
    <property type="match status" value="1"/>
</dbReference>
<comment type="similarity">
    <text evidence="7">Belongs to the TEN1 family.</text>
</comment>
<dbReference type="Proteomes" id="UP001497482">
    <property type="component" value="Chromosome 3"/>
</dbReference>
<dbReference type="PANTHER" id="PTHR33905:SF1">
    <property type="entry name" value="CST COMPLEX SUBUNIT TEN1"/>
    <property type="match status" value="1"/>
</dbReference>
<evidence type="ECO:0000313" key="12">
    <source>
        <dbReference type="Proteomes" id="UP001497482"/>
    </source>
</evidence>
<dbReference type="GO" id="GO:1990879">
    <property type="term" value="C:CST complex"/>
    <property type="evidence" value="ECO:0007669"/>
    <property type="project" value="InterPro"/>
</dbReference>
<proteinExistence type="inferred from homology"/>
<evidence type="ECO:0000256" key="2">
    <source>
        <dbReference type="ARBA" id="ARBA00004574"/>
    </source>
</evidence>
<evidence type="ECO:0000256" key="5">
    <source>
        <dbReference type="ARBA" id="ARBA00023125"/>
    </source>
</evidence>
<dbReference type="FunFam" id="2.40.50.140:FF:000203">
    <property type="entry name" value="TEN1 subunit of CST complex"/>
    <property type="match status" value="1"/>
</dbReference>
<keyword evidence="5" id="KW-0238">DNA-binding</keyword>
<keyword evidence="6" id="KW-0539">Nucleus</keyword>
<dbReference type="Pfam" id="PF15490">
    <property type="entry name" value="Ten1_2"/>
    <property type="match status" value="1"/>
</dbReference>
<keyword evidence="4" id="KW-0779">Telomere</keyword>
<evidence type="ECO:0000256" key="10">
    <source>
        <dbReference type="ARBA" id="ARBA00079840"/>
    </source>
</evidence>
<evidence type="ECO:0000256" key="4">
    <source>
        <dbReference type="ARBA" id="ARBA00022895"/>
    </source>
</evidence>
<name>A0AAV2LI47_KNICA</name>
<keyword evidence="12" id="KW-1185">Reference proteome</keyword>
<accession>A0AAV2LI47</accession>
<evidence type="ECO:0000313" key="11">
    <source>
        <dbReference type="EMBL" id="CAL1601679.1"/>
    </source>
</evidence>
<gene>
    <name evidence="11" type="ORF">KC01_LOCUS29592</name>
</gene>
<evidence type="ECO:0000256" key="3">
    <source>
        <dbReference type="ARBA" id="ARBA00022454"/>
    </source>
</evidence>
<keyword evidence="3" id="KW-0158">Chromosome</keyword>
<comment type="subcellular location">
    <subcellularLocation>
        <location evidence="2">Chromosome</location>
        <location evidence="2">Telomere</location>
    </subcellularLocation>
    <subcellularLocation>
        <location evidence="1">Nucleus</location>
    </subcellularLocation>
</comment>
<dbReference type="GO" id="GO:0003697">
    <property type="term" value="F:single-stranded DNA binding"/>
    <property type="evidence" value="ECO:0007669"/>
    <property type="project" value="InterPro"/>
</dbReference>
<sequence>MLPSAAVYRFTWEVASGAVQEGDSLRTFGKLVRYEPEGSMATLSAQHSAKDHFVFVHTLFVEPFDAIIGAHYMVLGELEHVEGVGPVVRARVFNCIDGANVALLQRAVTDHRRFLETTQCSPTDSPGSVKIN</sequence>
<reference evidence="11 12" key="1">
    <citation type="submission" date="2024-04" db="EMBL/GenBank/DDBJ databases">
        <authorList>
            <person name="Waldvogel A.-M."/>
            <person name="Schoenle A."/>
        </authorList>
    </citation>
    <scope>NUCLEOTIDE SEQUENCE [LARGE SCALE GENOMIC DNA]</scope>
</reference>
<dbReference type="PANTHER" id="PTHR33905">
    <property type="entry name" value="CST COMPLEX SUBUNIT TEN1"/>
    <property type="match status" value="1"/>
</dbReference>